<evidence type="ECO:0000256" key="10">
    <source>
        <dbReference type="SAM" id="MobiDB-lite"/>
    </source>
</evidence>
<evidence type="ECO:0000256" key="9">
    <source>
        <dbReference type="PROSITE-ProRule" id="PRU00094"/>
    </source>
</evidence>
<feature type="region of interest" description="Disordered" evidence="10">
    <location>
        <begin position="40"/>
        <end position="66"/>
    </location>
</feature>
<keyword evidence="6" id="KW-0534">Nitrate assimilation</keyword>
<reference evidence="12" key="1">
    <citation type="journal article" date="2020" name="Stud. Mycol.">
        <title>101 Dothideomycetes genomes: a test case for predicting lifestyles and emergence of pathogens.</title>
        <authorList>
            <person name="Haridas S."/>
            <person name="Albert R."/>
            <person name="Binder M."/>
            <person name="Bloem J."/>
            <person name="Labutti K."/>
            <person name="Salamov A."/>
            <person name="Andreopoulos B."/>
            <person name="Baker S."/>
            <person name="Barry K."/>
            <person name="Bills G."/>
            <person name="Bluhm B."/>
            <person name="Cannon C."/>
            <person name="Castanera R."/>
            <person name="Culley D."/>
            <person name="Daum C."/>
            <person name="Ezra D."/>
            <person name="Gonzalez J."/>
            <person name="Henrissat B."/>
            <person name="Kuo A."/>
            <person name="Liang C."/>
            <person name="Lipzen A."/>
            <person name="Lutzoni F."/>
            <person name="Magnuson J."/>
            <person name="Mondo S."/>
            <person name="Nolan M."/>
            <person name="Ohm R."/>
            <person name="Pangilinan J."/>
            <person name="Park H.-J."/>
            <person name="Ramirez L."/>
            <person name="Alfaro M."/>
            <person name="Sun H."/>
            <person name="Tritt A."/>
            <person name="Yoshinaga Y."/>
            <person name="Zwiers L.-H."/>
            <person name="Turgeon B."/>
            <person name="Goodwin S."/>
            <person name="Spatafora J."/>
            <person name="Crous P."/>
            <person name="Grigoriev I."/>
        </authorList>
    </citation>
    <scope>NUCLEOTIDE SEQUENCE</scope>
    <source>
        <strain evidence="12">CBS 101060</strain>
    </source>
</reference>
<feature type="region of interest" description="Disordered" evidence="10">
    <location>
        <begin position="529"/>
        <end position="553"/>
    </location>
</feature>
<dbReference type="PROSITE" id="PS50114">
    <property type="entry name" value="GATA_ZN_FINGER_2"/>
    <property type="match status" value="1"/>
</dbReference>
<organism evidence="12 13">
    <name type="scientific">Patellaria atrata CBS 101060</name>
    <dbReference type="NCBI Taxonomy" id="1346257"/>
    <lineage>
        <taxon>Eukaryota</taxon>
        <taxon>Fungi</taxon>
        <taxon>Dikarya</taxon>
        <taxon>Ascomycota</taxon>
        <taxon>Pezizomycotina</taxon>
        <taxon>Dothideomycetes</taxon>
        <taxon>Dothideomycetes incertae sedis</taxon>
        <taxon>Patellariales</taxon>
        <taxon>Patellariaceae</taxon>
        <taxon>Patellaria</taxon>
    </lineage>
</organism>
<evidence type="ECO:0000256" key="6">
    <source>
        <dbReference type="ARBA" id="ARBA00023063"/>
    </source>
</evidence>
<feature type="compositionally biased region" description="Low complexity" evidence="10">
    <location>
        <begin position="830"/>
        <end position="842"/>
    </location>
</feature>
<feature type="region of interest" description="Disordered" evidence="10">
    <location>
        <begin position="151"/>
        <end position="213"/>
    </location>
</feature>
<feature type="compositionally biased region" description="Polar residues" evidence="10">
    <location>
        <begin position="771"/>
        <end position="815"/>
    </location>
</feature>
<evidence type="ECO:0000256" key="2">
    <source>
        <dbReference type="ARBA" id="ARBA00022723"/>
    </source>
</evidence>
<sequence>MSGAQYGERGGCLHSASASDDFETLSIGQHVDQHLFHTSSSPQQVHFPPGHFNNPSGSSSTIQSLTSASTLDTKLELSPLESAAREGMLQETIFPGLKENEIQFESPEDMQKKDPLGTQIWKLYSRTKAQLPNQERMENLTWRMMSMKLRKREEMQRQGLSQFSTSNQSSTSGSIVSRPSNKTSAPSGIAQLRKSVDQQSTQPDPMNLDDFIFPSSVASPAGLSPSPSSERIASMNATASAIPIRKQNQFNELDFHISRASAPSVPPVGARGTEFGYVQRHVRKTSIDERRPPKRRADASPQVPPVNSITIPNEPDVDHTMNNYSLDQPHSGLPIFQQPQPHHAPQVPFSIDTFNLDNDPIISSAGPFQHSFTFSPVGSPPVNSGHFPQMYNNHSMASSLNSADYYSPPGSAFPSAVSTPQPIAESSEHMYFERGMDMKHPSQMQAFGAHRPSGLSNSMQAQYIFNPAGDSLFSAVTSVGPPVHFPAPAFHPPGHVDPNQVLQGDFSVASRTPGIPVTRHDNMFTFGADSDGEDDEGGTFADRNLSTQADYSPMDEGSIDIGGGYQWDTGLSNQFNPVPARYPAGPPRKQVTIGGTEMVPSPQEWSPGGSLGRAHGSAASVSEIRNRGNDPRRQKIPRISSTPNAPGLAGQPHMHSRPQSSPSSPPESGFSSAAPSRPQSPGGTKTGEQNGSPTTCMNCFTQTTPLWRRNPEGHPLCNACGLFLKLHGVVRPLSLKTDVIKKRNRGSGQTVPTVGSTTSRSKKSASRKNSVAQTPVTTPTSGKTSDHGSASPKSTTGSATGNPSSATSTTGTSLPKSGVVPIAPGPPKVTTPTTVTSNTAMTRSANVPPKRQRRQSKVGVQELEMGDAEDTSGKSTRKKEMGPPPIQQHIPMSQIQNVPNGRTGPQEWEWLTMSL</sequence>
<dbReference type="PANTHER" id="PTHR10071">
    <property type="entry name" value="TRANSCRIPTION FACTOR GATA FAMILY MEMBER"/>
    <property type="match status" value="1"/>
</dbReference>
<keyword evidence="8" id="KW-0539">Nucleus</keyword>
<comment type="subcellular location">
    <subcellularLocation>
        <location evidence="1">Nucleus</location>
    </subcellularLocation>
</comment>
<accession>A0A9P4SDF4</accession>
<dbReference type="Pfam" id="PF00320">
    <property type="entry name" value="GATA"/>
    <property type="match status" value="1"/>
</dbReference>
<feature type="compositionally biased region" description="Low complexity" evidence="10">
    <location>
        <begin position="56"/>
        <end position="66"/>
    </location>
</feature>
<dbReference type="SMART" id="SM00401">
    <property type="entry name" value="ZnF_GATA"/>
    <property type="match status" value="1"/>
</dbReference>
<evidence type="ECO:0000259" key="11">
    <source>
        <dbReference type="PROSITE" id="PS50114"/>
    </source>
</evidence>
<dbReference type="InterPro" id="IPR013860">
    <property type="entry name" value="AreA_GATA"/>
</dbReference>
<feature type="domain" description="GATA-type" evidence="11">
    <location>
        <begin position="690"/>
        <end position="743"/>
    </location>
</feature>
<dbReference type="OrthoDB" id="515401at2759"/>
<dbReference type="GO" id="GO:0000122">
    <property type="term" value="P:negative regulation of transcription by RNA polymerase II"/>
    <property type="evidence" value="ECO:0007669"/>
    <property type="project" value="TreeGrafter"/>
</dbReference>
<evidence type="ECO:0000313" key="12">
    <source>
        <dbReference type="EMBL" id="KAF2839782.1"/>
    </source>
</evidence>
<keyword evidence="4" id="KW-0862">Zinc</keyword>
<evidence type="ECO:0000256" key="3">
    <source>
        <dbReference type="ARBA" id="ARBA00022771"/>
    </source>
</evidence>
<dbReference type="InterPro" id="IPR013088">
    <property type="entry name" value="Znf_NHR/GATA"/>
</dbReference>
<dbReference type="GO" id="GO:0005634">
    <property type="term" value="C:nucleus"/>
    <property type="evidence" value="ECO:0007669"/>
    <property type="project" value="UniProtKB-SubCell"/>
</dbReference>
<dbReference type="InterPro" id="IPR039355">
    <property type="entry name" value="Transcription_factor_GATA"/>
</dbReference>
<dbReference type="GO" id="GO:0042128">
    <property type="term" value="P:nitrate assimilation"/>
    <property type="evidence" value="ECO:0007669"/>
    <property type="project" value="UniProtKB-KW"/>
</dbReference>
<dbReference type="PRINTS" id="PR00619">
    <property type="entry name" value="GATAZNFINGER"/>
</dbReference>
<dbReference type="GO" id="GO:0045944">
    <property type="term" value="P:positive regulation of transcription by RNA polymerase II"/>
    <property type="evidence" value="ECO:0007669"/>
    <property type="project" value="TreeGrafter"/>
</dbReference>
<dbReference type="CDD" id="cd00202">
    <property type="entry name" value="ZnF_GATA"/>
    <property type="match status" value="1"/>
</dbReference>
<dbReference type="Proteomes" id="UP000799429">
    <property type="component" value="Unassembled WGS sequence"/>
</dbReference>
<feature type="compositionally biased region" description="Basic and acidic residues" evidence="10">
    <location>
        <begin position="285"/>
        <end position="298"/>
    </location>
</feature>
<feature type="region of interest" description="Disordered" evidence="10">
    <location>
        <begin position="285"/>
        <end position="315"/>
    </location>
</feature>
<dbReference type="InterPro" id="IPR000679">
    <property type="entry name" value="Znf_GATA"/>
</dbReference>
<keyword evidence="2" id="KW-0479">Metal-binding</keyword>
<evidence type="ECO:0000313" key="13">
    <source>
        <dbReference type="Proteomes" id="UP000799429"/>
    </source>
</evidence>
<dbReference type="PANTHER" id="PTHR10071:SF281">
    <property type="entry name" value="BOX A-BINDING FACTOR-RELATED"/>
    <property type="match status" value="1"/>
</dbReference>
<evidence type="ECO:0000256" key="1">
    <source>
        <dbReference type="ARBA" id="ARBA00004123"/>
    </source>
</evidence>
<feature type="compositionally biased region" description="Low complexity" evidence="10">
    <location>
        <begin position="657"/>
        <end position="676"/>
    </location>
</feature>
<feature type="compositionally biased region" description="Polar residues" evidence="10">
    <location>
        <begin position="746"/>
        <end position="755"/>
    </location>
</feature>
<dbReference type="GO" id="GO:0008270">
    <property type="term" value="F:zinc ion binding"/>
    <property type="evidence" value="ECO:0007669"/>
    <property type="project" value="UniProtKB-KW"/>
</dbReference>
<feature type="compositionally biased region" description="Basic and acidic residues" evidence="10">
    <location>
        <begin position="624"/>
        <end position="633"/>
    </location>
</feature>
<dbReference type="GO" id="GO:0000981">
    <property type="term" value="F:DNA-binding transcription factor activity, RNA polymerase II-specific"/>
    <property type="evidence" value="ECO:0007669"/>
    <property type="project" value="TreeGrafter"/>
</dbReference>
<keyword evidence="3 9" id="KW-0863">Zinc-finger</keyword>
<keyword evidence="13" id="KW-1185">Reference proteome</keyword>
<feature type="compositionally biased region" description="Polar residues" evidence="10">
    <location>
        <begin position="677"/>
        <end position="695"/>
    </location>
</feature>
<proteinExistence type="predicted"/>
<keyword evidence="7" id="KW-0804">Transcription</keyword>
<feature type="region of interest" description="Disordered" evidence="10">
    <location>
        <begin position="583"/>
        <end position="695"/>
    </location>
</feature>
<dbReference type="AlphaFoldDB" id="A0A9P4SDF4"/>
<evidence type="ECO:0000256" key="8">
    <source>
        <dbReference type="ARBA" id="ARBA00023242"/>
    </source>
</evidence>
<gene>
    <name evidence="12" type="ORF">M501DRAFT_1010815</name>
</gene>
<dbReference type="GO" id="GO:0000978">
    <property type="term" value="F:RNA polymerase II cis-regulatory region sequence-specific DNA binding"/>
    <property type="evidence" value="ECO:0007669"/>
    <property type="project" value="TreeGrafter"/>
</dbReference>
<dbReference type="PROSITE" id="PS00344">
    <property type="entry name" value="GATA_ZN_FINGER_1"/>
    <property type="match status" value="1"/>
</dbReference>
<keyword evidence="5" id="KW-0805">Transcription regulation</keyword>
<feature type="region of interest" description="Disordered" evidence="10">
    <location>
        <begin position="741"/>
        <end position="915"/>
    </location>
</feature>
<dbReference type="SUPFAM" id="SSF57716">
    <property type="entry name" value="Glucocorticoid receptor-like (DNA-binding domain)"/>
    <property type="match status" value="1"/>
</dbReference>
<dbReference type="FunFam" id="3.30.50.10:FF:000007">
    <property type="entry name" value="Nitrogen regulatory AreA, N-terminal"/>
    <property type="match status" value="1"/>
</dbReference>
<dbReference type="EMBL" id="MU006094">
    <property type="protein sequence ID" value="KAF2839782.1"/>
    <property type="molecule type" value="Genomic_DNA"/>
</dbReference>
<protein>
    <recommendedName>
        <fullName evidence="11">GATA-type domain-containing protein</fullName>
    </recommendedName>
</protein>
<dbReference type="Gene3D" id="3.30.50.10">
    <property type="entry name" value="Erythroid Transcription Factor GATA-1, subunit A"/>
    <property type="match status" value="1"/>
</dbReference>
<evidence type="ECO:0000256" key="5">
    <source>
        <dbReference type="ARBA" id="ARBA00023015"/>
    </source>
</evidence>
<name>A0A9P4SDF4_9PEZI</name>
<dbReference type="Pfam" id="PF08550">
    <property type="entry name" value="GATA_AreA"/>
    <property type="match status" value="1"/>
</dbReference>
<feature type="compositionally biased region" description="Polar residues" evidence="10">
    <location>
        <begin position="890"/>
        <end position="900"/>
    </location>
</feature>
<evidence type="ECO:0000256" key="4">
    <source>
        <dbReference type="ARBA" id="ARBA00022833"/>
    </source>
</evidence>
<evidence type="ECO:0000256" key="7">
    <source>
        <dbReference type="ARBA" id="ARBA00023163"/>
    </source>
</evidence>
<comment type="caution">
    <text evidence="12">The sequence shown here is derived from an EMBL/GenBank/DDBJ whole genome shotgun (WGS) entry which is preliminary data.</text>
</comment>
<feature type="compositionally biased region" description="Low complexity" evidence="10">
    <location>
        <begin position="161"/>
        <end position="177"/>
    </location>
</feature>